<sequence>MKKFLLILLGIVTLNLCAFAIESDFKNSLLKVDYVKTGNDSYNIRLFTQKPYGEPIKVIKKTNTSYYILLPETFHSVGSVAPFGDIKSTEVKLFPYAGQDLNNGYTKISIYTSKPLNIKTQLNSSTKSVAPSINAKDLAKLDSAFNKNQTSNEQAQRQAQIKAQQEAQRQAQLKAQQAREAAQKAEAQRQAQLKAQQEAQRQAQLKAQQEAQRQAQARAQAQKEAQLKAQQEAQRQAQLKAQQAREAAQKAEAQRQAQLKAQQEAQRQAQIKAQQAREAAQKAEAQRQAQLKAQQEAQRQAQLKAQQEAQQNTQETSKTNSNNLQVSQEAAQAYYRKQGQGSSEEKKSQTESDINKAPQDINTENVVTQDIVNPQDIEKIPEISEKINQKSYTKIIKNKLSFFKPYYYVICDNFTLFITLAIALIGIILLIAISKSKKKGTSKTMNCEQPSENEKKSSIENLTKEINETYKTGLEEELSNKAEQEAQAFKDEFKDLMEQNEQQKAPEPVKEDEQYEEPQVISSVEIAPMRGFMIIETRGVKALFGYIHDDVFLLYQFREFISNYDIKYRISEKQIDKTFFIVKIDKFKLLIKVTNTSMRLELEM</sequence>
<name>A0A9D1FJK5_9BACT</name>
<feature type="signal peptide" evidence="3">
    <location>
        <begin position="1"/>
        <end position="20"/>
    </location>
</feature>
<keyword evidence="3" id="KW-0732">Signal</keyword>
<feature type="region of interest" description="Disordered" evidence="1">
    <location>
        <begin position="282"/>
        <end position="362"/>
    </location>
</feature>
<proteinExistence type="predicted"/>
<feature type="region of interest" description="Disordered" evidence="1">
    <location>
        <begin position="147"/>
        <end position="166"/>
    </location>
</feature>
<dbReference type="AlphaFoldDB" id="A0A9D1FJK5"/>
<keyword evidence="2" id="KW-0472">Membrane</keyword>
<feature type="compositionally biased region" description="Low complexity" evidence="1">
    <location>
        <begin position="286"/>
        <end position="311"/>
    </location>
</feature>
<gene>
    <name evidence="4" type="ORF">IAA86_07670</name>
</gene>
<feature type="compositionally biased region" description="Basic and acidic residues" evidence="1">
    <location>
        <begin position="343"/>
        <end position="354"/>
    </location>
</feature>
<evidence type="ECO:0000313" key="5">
    <source>
        <dbReference type="Proteomes" id="UP000886865"/>
    </source>
</evidence>
<evidence type="ECO:0000256" key="2">
    <source>
        <dbReference type="SAM" id="Phobius"/>
    </source>
</evidence>
<organism evidence="4 5">
    <name type="scientific">Candidatus Galligastranaerophilus intestinavium</name>
    <dbReference type="NCBI Taxonomy" id="2840836"/>
    <lineage>
        <taxon>Bacteria</taxon>
        <taxon>Candidatus Galligastranaerophilus</taxon>
    </lineage>
</organism>
<evidence type="ECO:0000256" key="1">
    <source>
        <dbReference type="SAM" id="MobiDB-lite"/>
    </source>
</evidence>
<evidence type="ECO:0000256" key="3">
    <source>
        <dbReference type="SAM" id="SignalP"/>
    </source>
</evidence>
<comment type="caution">
    <text evidence="4">The sequence shown here is derived from an EMBL/GenBank/DDBJ whole genome shotgun (WGS) entry which is preliminary data.</text>
</comment>
<keyword evidence="2" id="KW-0812">Transmembrane</keyword>
<reference evidence="4" key="2">
    <citation type="journal article" date="2021" name="PeerJ">
        <title>Extensive microbial diversity within the chicken gut microbiome revealed by metagenomics and culture.</title>
        <authorList>
            <person name="Gilroy R."/>
            <person name="Ravi A."/>
            <person name="Getino M."/>
            <person name="Pursley I."/>
            <person name="Horton D.L."/>
            <person name="Alikhan N.F."/>
            <person name="Baker D."/>
            <person name="Gharbi K."/>
            <person name="Hall N."/>
            <person name="Watson M."/>
            <person name="Adriaenssens E.M."/>
            <person name="Foster-Nyarko E."/>
            <person name="Jarju S."/>
            <person name="Secka A."/>
            <person name="Antonio M."/>
            <person name="Oren A."/>
            <person name="Chaudhuri R.R."/>
            <person name="La Ragione R."/>
            <person name="Hildebrand F."/>
            <person name="Pallen M.J."/>
        </authorList>
    </citation>
    <scope>NUCLEOTIDE SEQUENCE</scope>
    <source>
        <strain evidence="4">CHK152-2871</strain>
    </source>
</reference>
<dbReference type="Proteomes" id="UP000886865">
    <property type="component" value="Unassembled WGS sequence"/>
</dbReference>
<dbReference type="EMBL" id="DVJQ01000065">
    <property type="protein sequence ID" value="HIS74882.1"/>
    <property type="molecule type" value="Genomic_DNA"/>
</dbReference>
<feature type="compositionally biased region" description="Low complexity" evidence="1">
    <location>
        <begin position="154"/>
        <end position="166"/>
    </location>
</feature>
<protein>
    <submittedName>
        <fullName evidence="4">Cell envelope integrity protein TolA</fullName>
    </submittedName>
</protein>
<accession>A0A9D1FJK5</accession>
<keyword evidence="2" id="KW-1133">Transmembrane helix</keyword>
<reference evidence="4" key="1">
    <citation type="submission" date="2020-10" db="EMBL/GenBank/DDBJ databases">
        <authorList>
            <person name="Gilroy R."/>
        </authorList>
    </citation>
    <scope>NUCLEOTIDE SEQUENCE</scope>
    <source>
        <strain evidence="4">CHK152-2871</strain>
    </source>
</reference>
<feature type="chain" id="PRO_5039198615" evidence="3">
    <location>
        <begin position="21"/>
        <end position="604"/>
    </location>
</feature>
<feature type="transmembrane region" description="Helical" evidence="2">
    <location>
        <begin position="406"/>
        <end position="433"/>
    </location>
</feature>
<evidence type="ECO:0000313" key="4">
    <source>
        <dbReference type="EMBL" id="HIS74882.1"/>
    </source>
</evidence>
<feature type="compositionally biased region" description="Polar residues" evidence="1">
    <location>
        <begin position="312"/>
        <end position="330"/>
    </location>
</feature>